<gene>
    <name evidence="2" type="ORF">Krac_0323</name>
</gene>
<dbReference type="PANTHER" id="PTHR33055:SF13">
    <property type="entry name" value="TRANSPOSASE"/>
    <property type="match status" value="1"/>
</dbReference>
<dbReference type="GO" id="GO:0003677">
    <property type="term" value="F:DNA binding"/>
    <property type="evidence" value="ECO:0007669"/>
    <property type="project" value="InterPro"/>
</dbReference>
<dbReference type="GO" id="GO:0006313">
    <property type="term" value="P:DNA transposition"/>
    <property type="evidence" value="ECO:0007669"/>
    <property type="project" value="InterPro"/>
</dbReference>
<dbReference type="EMBL" id="ADVG01000005">
    <property type="protein sequence ID" value="EFH79813.1"/>
    <property type="molecule type" value="Genomic_DNA"/>
</dbReference>
<dbReference type="AlphaFoldDB" id="D6U7F2"/>
<name>D6U7F2_KTERA</name>
<keyword evidence="3" id="KW-1185">Reference proteome</keyword>
<dbReference type="InterPro" id="IPR047650">
    <property type="entry name" value="Transpos_IS110"/>
</dbReference>
<dbReference type="InParanoid" id="D6U7F2"/>
<evidence type="ECO:0000313" key="3">
    <source>
        <dbReference type="Proteomes" id="UP000004508"/>
    </source>
</evidence>
<dbReference type="GO" id="GO:0004803">
    <property type="term" value="F:transposase activity"/>
    <property type="evidence" value="ECO:0007669"/>
    <property type="project" value="InterPro"/>
</dbReference>
<evidence type="ECO:0000313" key="2">
    <source>
        <dbReference type="EMBL" id="EFH79813.1"/>
    </source>
</evidence>
<feature type="domain" description="Transposase IS116/IS110/IS902 C-terminal" evidence="1">
    <location>
        <begin position="206"/>
        <end position="290"/>
    </location>
</feature>
<dbReference type="Pfam" id="PF02371">
    <property type="entry name" value="Transposase_20"/>
    <property type="match status" value="1"/>
</dbReference>
<dbReference type="STRING" id="485913.Krac_0323"/>
<dbReference type="PANTHER" id="PTHR33055">
    <property type="entry name" value="TRANSPOSASE FOR INSERTION SEQUENCE ELEMENT IS1111A"/>
    <property type="match status" value="1"/>
</dbReference>
<reference evidence="2 3" key="1">
    <citation type="journal article" date="2011" name="Stand. Genomic Sci.">
        <title>Non-contiguous finished genome sequence and contextual data of the filamentous soil bacterium Ktedonobacter racemifer type strain (SOSP1-21).</title>
        <authorList>
            <person name="Chang Y.J."/>
            <person name="Land M."/>
            <person name="Hauser L."/>
            <person name="Chertkov O."/>
            <person name="Del Rio T.G."/>
            <person name="Nolan M."/>
            <person name="Copeland A."/>
            <person name="Tice H."/>
            <person name="Cheng J.F."/>
            <person name="Lucas S."/>
            <person name="Han C."/>
            <person name="Goodwin L."/>
            <person name="Pitluck S."/>
            <person name="Ivanova N."/>
            <person name="Ovchinikova G."/>
            <person name="Pati A."/>
            <person name="Chen A."/>
            <person name="Palaniappan K."/>
            <person name="Mavromatis K."/>
            <person name="Liolios K."/>
            <person name="Brettin T."/>
            <person name="Fiebig A."/>
            <person name="Rohde M."/>
            <person name="Abt B."/>
            <person name="Goker M."/>
            <person name="Detter J.C."/>
            <person name="Woyke T."/>
            <person name="Bristow J."/>
            <person name="Eisen J.A."/>
            <person name="Markowitz V."/>
            <person name="Hugenholtz P."/>
            <person name="Kyrpides N.C."/>
            <person name="Klenk H.P."/>
            <person name="Lapidus A."/>
        </authorList>
    </citation>
    <scope>NUCLEOTIDE SEQUENCE [LARGE SCALE GENOMIC DNA]</scope>
    <source>
        <strain evidence="3">DSM 44963</strain>
    </source>
</reference>
<dbReference type="InterPro" id="IPR003346">
    <property type="entry name" value="Transposase_20"/>
</dbReference>
<comment type="caution">
    <text evidence="2">The sequence shown here is derived from an EMBL/GenBank/DDBJ whole genome shotgun (WGS) entry which is preliminary data.</text>
</comment>
<proteinExistence type="predicted"/>
<protein>
    <submittedName>
        <fullName evidence="2">Transposase IS116/IS110/IS902 family protein</fullName>
    </submittedName>
</protein>
<accession>D6U7F2</accession>
<evidence type="ECO:0000259" key="1">
    <source>
        <dbReference type="Pfam" id="PF02371"/>
    </source>
</evidence>
<dbReference type="Proteomes" id="UP000004508">
    <property type="component" value="Unassembled WGS sequence"/>
</dbReference>
<sequence length="338" mass="38190">MQYLQDLDISVYIIHVQKRREGLLKSDKRDALGLANQLYNQLERGIQVDDPLQAVRRLAHPTEAAAQLRGMVQHHAELVVESTRRKNKLTSICDELFPEFTRLLLNPNLPTALALRSQFPTPTLLAQASFAQLREARGKTCSVSDAKLRALQHLAAQSIGIKDPARVNALVFEQKQLIAELHLLGEHLEQLEKNIAQIVEHSREGKILTSIPGIGSQAAAALIATIGTIANFERPAQLKSYFGWVPKIAQSGSTLSWSRLTPRGVRSMRQTMYLIVWRAIQWDADWKEAYDRLIARKCHVDERTRRLVGREKVIGQLAGQMTSVIFVLLKKTWKCFLI</sequence>
<organism evidence="2 3">
    <name type="scientific">Ktedonobacter racemifer DSM 44963</name>
    <dbReference type="NCBI Taxonomy" id="485913"/>
    <lineage>
        <taxon>Bacteria</taxon>
        <taxon>Bacillati</taxon>
        <taxon>Chloroflexota</taxon>
        <taxon>Ktedonobacteria</taxon>
        <taxon>Ktedonobacterales</taxon>
        <taxon>Ktedonobacteraceae</taxon>
        <taxon>Ktedonobacter</taxon>
    </lineage>
</organism>
<dbReference type="eggNOG" id="COG3547">
    <property type="taxonomic scope" value="Bacteria"/>
</dbReference>